<organism evidence="2 3">
    <name type="scientific">Acetobacterium wieringae</name>
    <dbReference type="NCBI Taxonomy" id="52694"/>
    <lineage>
        <taxon>Bacteria</taxon>
        <taxon>Bacillati</taxon>
        <taxon>Bacillota</taxon>
        <taxon>Clostridia</taxon>
        <taxon>Eubacteriales</taxon>
        <taxon>Eubacteriaceae</taxon>
        <taxon>Acetobacterium</taxon>
    </lineage>
</organism>
<evidence type="ECO:0000256" key="1">
    <source>
        <dbReference type="SAM" id="Phobius"/>
    </source>
</evidence>
<feature type="transmembrane region" description="Helical" evidence="1">
    <location>
        <begin position="12"/>
        <end position="31"/>
    </location>
</feature>
<name>A0A1F2PDB0_9FIRM</name>
<comment type="caution">
    <text evidence="2">The sequence shown here is derived from an EMBL/GenBank/DDBJ whole genome shotgun (WGS) entry which is preliminary data.</text>
</comment>
<reference evidence="2 3" key="1">
    <citation type="submission" date="2015-09" db="EMBL/GenBank/DDBJ databases">
        <title>Genome sequence of Acetobacterium wieringae DSM 1911.</title>
        <authorList>
            <person name="Poehlein A."/>
            <person name="Bengelsdorf F.R."/>
            <person name="Schiel-Bengelsdorf B."/>
            <person name="Duerre P."/>
            <person name="Daniel R."/>
        </authorList>
    </citation>
    <scope>NUCLEOTIDE SEQUENCE [LARGE SCALE GENOMIC DNA]</scope>
    <source>
        <strain evidence="2 3">DSM 1911</strain>
    </source>
</reference>
<keyword evidence="1" id="KW-0812">Transmembrane</keyword>
<sequence>MKKETKFNLLNNLFNSIVFGVTFTILGGLIVTGSVDWVHFPISALVGVLVGFILGMIIPLGKISGGLASKIATPGTFLFNLVMYSVLLVIILIFMCPILTIFMGSVLMGAPVAAVLPNSYALFLPFFVIGLILLIVFGGFITKFSMKCAGMTPNFDQESN</sequence>
<feature type="transmembrane region" description="Helical" evidence="1">
    <location>
        <begin position="120"/>
        <end position="141"/>
    </location>
</feature>
<protein>
    <submittedName>
        <fullName evidence="2">Uncharacterized protein</fullName>
    </submittedName>
</protein>
<dbReference type="AlphaFoldDB" id="A0A1F2PDB0"/>
<evidence type="ECO:0000313" key="2">
    <source>
        <dbReference type="EMBL" id="OFV69233.1"/>
    </source>
</evidence>
<feature type="transmembrane region" description="Helical" evidence="1">
    <location>
        <begin position="37"/>
        <end position="60"/>
    </location>
</feature>
<keyword evidence="1" id="KW-0472">Membrane</keyword>
<proteinExistence type="predicted"/>
<dbReference type="RefSeq" id="WP_070372532.1">
    <property type="nucleotide sequence ID" value="NZ_LKEU01000043.1"/>
</dbReference>
<evidence type="ECO:0000313" key="3">
    <source>
        <dbReference type="Proteomes" id="UP000176244"/>
    </source>
</evidence>
<accession>A0A1F2PDB0</accession>
<feature type="transmembrane region" description="Helical" evidence="1">
    <location>
        <begin position="81"/>
        <end position="108"/>
    </location>
</feature>
<keyword evidence="1" id="KW-1133">Transmembrane helix</keyword>
<dbReference type="Proteomes" id="UP000176244">
    <property type="component" value="Unassembled WGS sequence"/>
</dbReference>
<dbReference type="EMBL" id="LKEU01000043">
    <property type="protein sequence ID" value="OFV69233.1"/>
    <property type="molecule type" value="Genomic_DNA"/>
</dbReference>
<gene>
    <name evidence="2" type="ORF">ACWI_32770</name>
</gene>